<dbReference type="Proteomes" id="UP000002183">
    <property type="component" value="Segment"/>
</dbReference>
<dbReference type="KEGG" id="vg:6940724"/>
<dbReference type="EMBL" id="FJ174691">
    <property type="protein sequence ID" value="ACI12438.1"/>
    <property type="molecule type" value="Genomic_DNA"/>
</dbReference>
<evidence type="ECO:0000313" key="2">
    <source>
        <dbReference type="Proteomes" id="UP000002183"/>
    </source>
</evidence>
<accession>B5U4Z2</accession>
<evidence type="ECO:0000313" key="1">
    <source>
        <dbReference type="EMBL" id="ACI12438.1"/>
    </source>
</evidence>
<gene>
    <name evidence="1" type="primary">22</name>
    <name evidence="1" type="ORF">KONSTANTINE_22</name>
</gene>
<name>B5U4Z2_9CAUD</name>
<keyword evidence="2" id="KW-1185">Reference proteome</keyword>
<sequence length="125" mass="13408">MAVADDAAVAAVLNQLPDEADVFGVDADYVGILLDSGLTETKVILSAWRAIAAKSSTMTNVSESGSSRDLSSIFDNARQMIDVWQARADAEDKELITDNGKARARVHTARRAEQRGLAFPDSLRG</sequence>
<dbReference type="GeneID" id="6940724"/>
<organism evidence="1 2">
    <name type="scientific">Mycobacterium phage Konstantine</name>
    <dbReference type="NCBI Taxonomy" id="563121"/>
    <lineage>
        <taxon>Viruses</taxon>
        <taxon>Duplodnaviria</taxon>
        <taxon>Heunggongvirae</taxon>
        <taxon>Uroviricota</taxon>
        <taxon>Caudoviricetes</taxon>
        <taxon>Konstantinevirus</taxon>
        <taxon>Konstantinevirus konstantine</taxon>
    </lineage>
</organism>
<reference evidence="1 2" key="1">
    <citation type="submission" date="2008-09" db="EMBL/GenBank/DDBJ databases">
        <authorList>
            <person name="Tantoco A.T."/>
            <person name="Edgar R.H."/>
            <person name="Ko C."/>
            <person name="Chambers R.A."/>
            <person name="Jacobs-Sera D."/>
            <person name="Hendrix R.W."/>
            <person name="Hatfull G.F."/>
        </authorList>
    </citation>
    <scope>NUCLEOTIDE SEQUENCE [LARGE SCALE GENOMIC DNA]</scope>
</reference>
<protein>
    <submittedName>
        <fullName evidence="1">Uncharacterized protein</fullName>
    </submittedName>
</protein>
<dbReference type="RefSeq" id="YP_002242079.1">
    <property type="nucleotide sequence ID" value="NC_011292.1"/>
</dbReference>
<proteinExistence type="predicted"/>